<accession>A0ABP4E6C8</accession>
<comment type="caution">
    <text evidence="1">The sequence shown here is derived from an EMBL/GenBank/DDBJ whole genome shotgun (WGS) entry which is preliminary data.</text>
</comment>
<dbReference type="EMBL" id="BAAALD010000041">
    <property type="protein sequence ID" value="GAA1094692.1"/>
    <property type="molecule type" value="Genomic_DNA"/>
</dbReference>
<dbReference type="Proteomes" id="UP001499987">
    <property type="component" value="Unassembled WGS sequence"/>
</dbReference>
<gene>
    <name evidence="1" type="ORF">GCM10009663_42640</name>
</gene>
<evidence type="ECO:0000313" key="2">
    <source>
        <dbReference type="Proteomes" id="UP001499987"/>
    </source>
</evidence>
<evidence type="ECO:0000313" key="1">
    <source>
        <dbReference type="EMBL" id="GAA1094692.1"/>
    </source>
</evidence>
<dbReference type="Pfam" id="PF04250">
    <property type="entry name" value="DUF429"/>
    <property type="match status" value="1"/>
</dbReference>
<organism evidence="1 2">
    <name type="scientific">Kitasatospora arboriphila</name>
    <dbReference type="NCBI Taxonomy" id="258052"/>
    <lineage>
        <taxon>Bacteria</taxon>
        <taxon>Bacillati</taxon>
        <taxon>Actinomycetota</taxon>
        <taxon>Actinomycetes</taxon>
        <taxon>Kitasatosporales</taxon>
        <taxon>Streptomycetaceae</taxon>
        <taxon>Kitasatospora</taxon>
    </lineage>
</organism>
<proteinExistence type="predicted"/>
<keyword evidence="2" id="KW-1185">Reference proteome</keyword>
<dbReference type="RefSeq" id="WP_344625257.1">
    <property type="nucleotide sequence ID" value="NZ_BAAALD010000041.1"/>
</dbReference>
<reference evidence="2" key="1">
    <citation type="journal article" date="2019" name="Int. J. Syst. Evol. Microbiol.">
        <title>The Global Catalogue of Microorganisms (GCM) 10K type strain sequencing project: providing services to taxonomists for standard genome sequencing and annotation.</title>
        <authorList>
            <consortium name="The Broad Institute Genomics Platform"/>
            <consortium name="The Broad Institute Genome Sequencing Center for Infectious Disease"/>
            <person name="Wu L."/>
            <person name="Ma J."/>
        </authorList>
    </citation>
    <scope>NUCLEOTIDE SEQUENCE [LARGE SCALE GENOMIC DNA]</scope>
    <source>
        <strain evidence="2">JCM 13002</strain>
    </source>
</reference>
<dbReference type="InterPro" id="IPR007362">
    <property type="entry name" value="DUF429"/>
</dbReference>
<sequence>MNVIGIDACGKRGWVGVWLVDGAYHRSMVEVQLESLLARSSDADVVAIDMPLGLVESDWRAADTCAKAVLGPRRSSVFMTAPRPVWDELDYPEASDKCFSITGKRISRQTWALAPKLREARECWLKDSDRIYEVHPEVSFQAMGGGKPLTYDKRSWRGQALRRSLLSAVGISLPDALGEADPVPTDDVLDAAAAAWSAHRVAVGTAACLPEVAEQDAAGRPVAIWY</sequence>
<protein>
    <submittedName>
        <fullName evidence="1">DUF429 domain-containing protein</fullName>
    </submittedName>
</protein>
<name>A0ABP4E6C8_9ACTN</name>